<accession>A0A6L5XEZ8</accession>
<evidence type="ECO:0000313" key="2">
    <source>
        <dbReference type="Proteomes" id="UP000483362"/>
    </source>
</evidence>
<evidence type="ECO:0000313" key="1">
    <source>
        <dbReference type="EMBL" id="MSS18006.1"/>
    </source>
</evidence>
<name>A0A6L5XEZ8_9BACT</name>
<keyword evidence="1" id="KW-0808">Transferase</keyword>
<dbReference type="EMBL" id="VULT01000014">
    <property type="protein sequence ID" value="MSS18006.1"/>
    <property type="molecule type" value="Genomic_DNA"/>
</dbReference>
<keyword evidence="2" id="KW-1185">Reference proteome</keyword>
<reference evidence="1 2" key="1">
    <citation type="submission" date="2019-08" db="EMBL/GenBank/DDBJ databases">
        <title>In-depth cultivation of the pig gut microbiome towards novel bacterial diversity and tailored functional studies.</title>
        <authorList>
            <person name="Wylensek D."/>
            <person name="Hitch T.C.A."/>
            <person name="Clavel T."/>
        </authorList>
    </citation>
    <scope>NUCLEOTIDE SEQUENCE [LARGE SCALE GENOMIC DNA]</scope>
    <source>
        <strain evidence="1 2">Oil-RF-744-WCA-WT-10</strain>
    </source>
</reference>
<protein>
    <submittedName>
        <fullName evidence="1">Glycosyltransferase family 4 protein</fullName>
    </submittedName>
</protein>
<proteinExistence type="predicted"/>
<dbReference type="RefSeq" id="WP_154328510.1">
    <property type="nucleotide sequence ID" value="NZ_CP045696.1"/>
</dbReference>
<organism evidence="1 2">
    <name type="scientific">Sodaliphilus pleomorphus</name>
    <dbReference type="NCBI Taxonomy" id="2606626"/>
    <lineage>
        <taxon>Bacteria</taxon>
        <taxon>Pseudomonadati</taxon>
        <taxon>Bacteroidota</taxon>
        <taxon>Bacteroidia</taxon>
        <taxon>Bacteroidales</taxon>
        <taxon>Muribaculaceae</taxon>
        <taxon>Sodaliphilus</taxon>
    </lineage>
</organism>
<sequence length="372" mass="42500">MKVLFVGDASNMHNCLAVQLRRMGHTAVVASNGSRWMDTARDIDISRRPGLMGTAGYLAKLLCNLHKMQGYDVVQLCGPIFLELKPWRIRPVFDFLKRHNRRIVLSALNTDYLYYTACHDGHTYRYSDYMVGDKPSPFVNSSEYINQHQDNWKQPYMKAHFDYIGQRVDGAVACLWEYYVAYKPVFGDKVVYAGIPIDTASIAPRYIDSTPGKVRFFIGIQRDRNVVKGTDRLLAALKRVHERFPGECELDVVESVPYAQYLDRMSHSHVILDQLYSYTPATNALLAMAQGLVAVSGAEPEYYDLIGEHDNHPIINVVPSPEGDIEQKLEWIVKHRDQLPRLSRESRAFVEKHNAAPVVAQRYLSFWKSLLG</sequence>
<dbReference type="Proteomes" id="UP000483362">
    <property type="component" value="Unassembled WGS sequence"/>
</dbReference>
<comment type="caution">
    <text evidence="1">The sequence shown here is derived from an EMBL/GenBank/DDBJ whole genome shotgun (WGS) entry which is preliminary data.</text>
</comment>
<dbReference type="AlphaFoldDB" id="A0A6L5XEZ8"/>
<dbReference type="GO" id="GO:0016740">
    <property type="term" value="F:transferase activity"/>
    <property type="evidence" value="ECO:0007669"/>
    <property type="project" value="UniProtKB-KW"/>
</dbReference>
<gene>
    <name evidence="1" type="ORF">FYJ29_09590</name>
</gene>
<dbReference type="SUPFAM" id="SSF53756">
    <property type="entry name" value="UDP-Glycosyltransferase/glycogen phosphorylase"/>
    <property type="match status" value="1"/>
</dbReference>